<reference evidence="1 2" key="1">
    <citation type="submission" date="2024-03" db="EMBL/GenBank/DDBJ databases">
        <authorList>
            <person name="Gkanogiannis A."/>
            <person name="Becerra Lopez-Lavalle L."/>
        </authorList>
    </citation>
    <scope>NUCLEOTIDE SEQUENCE [LARGE SCALE GENOMIC DNA]</scope>
</reference>
<protein>
    <submittedName>
        <fullName evidence="1">Uncharacterized protein</fullName>
    </submittedName>
</protein>
<organism evidence="1 2">
    <name type="scientific">Citrullus colocynthis</name>
    <name type="common">colocynth</name>
    <dbReference type="NCBI Taxonomy" id="252529"/>
    <lineage>
        <taxon>Eukaryota</taxon>
        <taxon>Viridiplantae</taxon>
        <taxon>Streptophyta</taxon>
        <taxon>Embryophyta</taxon>
        <taxon>Tracheophyta</taxon>
        <taxon>Spermatophyta</taxon>
        <taxon>Magnoliopsida</taxon>
        <taxon>eudicotyledons</taxon>
        <taxon>Gunneridae</taxon>
        <taxon>Pentapetalae</taxon>
        <taxon>rosids</taxon>
        <taxon>fabids</taxon>
        <taxon>Cucurbitales</taxon>
        <taxon>Cucurbitaceae</taxon>
        <taxon>Benincaseae</taxon>
        <taxon>Citrullus</taxon>
    </lineage>
</organism>
<dbReference type="Proteomes" id="UP001642487">
    <property type="component" value="Chromosome 4"/>
</dbReference>
<name>A0ABP0YI93_9ROSI</name>
<evidence type="ECO:0000313" key="1">
    <source>
        <dbReference type="EMBL" id="CAK9319662.1"/>
    </source>
</evidence>
<dbReference type="EMBL" id="OZ021738">
    <property type="protein sequence ID" value="CAK9319662.1"/>
    <property type="molecule type" value="Genomic_DNA"/>
</dbReference>
<accession>A0ABP0YI93</accession>
<sequence length="101" mass="10506">MGKNLGGGGTIGLAAVVRGGDAVVGLGAALRGAMDNPVRSSVWTGFCTPLGWAGLAGLWTSAREAALPLSYVVGLHHLQRWWSSPLVSGVRLQRLKSKKIN</sequence>
<keyword evidence="2" id="KW-1185">Reference proteome</keyword>
<proteinExistence type="predicted"/>
<evidence type="ECO:0000313" key="2">
    <source>
        <dbReference type="Proteomes" id="UP001642487"/>
    </source>
</evidence>
<gene>
    <name evidence="1" type="ORF">CITCOLO1_LOCUS11676</name>
</gene>